<dbReference type="PANTHER" id="PTHR20957:SF0">
    <property type="entry name" value="RNA-BINDING PROTEIN 48"/>
    <property type="match status" value="1"/>
</dbReference>
<evidence type="ECO:0000256" key="7">
    <source>
        <dbReference type="ARBA" id="ARBA00035004"/>
    </source>
</evidence>
<evidence type="ECO:0000313" key="10">
    <source>
        <dbReference type="EMBL" id="KAF7728301.1"/>
    </source>
</evidence>
<comment type="similarity">
    <text evidence="1">Belongs to the RBM48 family.</text>
</comment>
<evidence type="ECO:0000256" key="6">
    <source>
        <dbReference type="ARBA" id="ARBA00023187"/>
    </source>
</evidence>
<accession>A0A8H7EUL1</accession>
<evidence type="ECO:0000256" key="2">
    <source>
        <dbReference type="ARBA" id="ARBA00015189"/>
    </source>
</evidence>
<dbReference type="CDD" id="cd12442">
    <property type="entry name" value="RRM_RBM48"/>
    <property type="match status" value="1"/>
</dbReference>
<keyword evidence="3" id="KW-0507">mRNA processing</keyword>
<evidence type="ECO:0000259" key="9">
    <source>
        <dbReference type="PROSITE" id="PS50102"/>
    </source>
</evidence>
<dbReference type="GO" id="GO:0006397">
    <property type="term" value="P:mRNA processing"/>
    <property type="evidence" value="ECO:0007669"/>
    <property type="project" value="UniProtKB-KW"/>
</dbReference>
<dbReference type="PANTHER" id="PTHR20957">
    <property type="entry name" value="RNA-BINDING PROTEIN 48"/>
    <property type="match status" value="1"/>
</dbReference>
<dbReference type="InterPro" id="IPR035979">
    <property type="entry name" value="RBD_domain_sf"/>
</dbReference>
<dbReference type="AlphaFoldDB" id="A0A8H7EUL1"/>
<dbReference type="OrthoDB" id="78358at2759"/>
<dbReference type="GO" id="GO:0005681">
    <property type="term" value="C:spliceosomal complex"/>
    <property type="evidence" value="ECO:0007669"/>
    <property type="project" value="UniProtKB-KW"/>
</dbReference>
<protein>
    <recommendedName>
        <fullName evidence="2">RNA-binding protein 48</fullName>
    </recommendedName>
</protein>
<keyword evidence="4" id="KW-0747">Spliceosome</keyword>
<comment type="function">
    <text evidence="7">As a component of the minor spliceosome, involved in the splicing of U12-type introns in pre-mRNAs.</text>
</comment>
<dbReference type="PROSITE" id="PS50102">
    <property type="entry name" value="RRM"/>
    <property type="match status" value="1"/>
</dbReference>
<evidence type="ECO:0000256" key="1">
    <source>
        <dbReference type="ARBA" id="ARBA00006938"/>
    </source>
</evidence>
<dbReference type="InterPro" id="IPR039599">
    <property type="entry name" value="RBM48"/>
</dbReference>
<name>A0A8H7EUL1_9FUNG</name>
<dbReference type="GO" id="GO:0008380">
    <property type="term" value="P:RNA splicing"/>
    <property type="evidence" value="ECO:0007669"/>
    <property type="project" value="UniProtKB-KW"/>
</dbReference>
<organism evidence="10 11">
    <name type="scientific">Apophysomyces ossiformis</name>
    <dbReference type="NCBI Taxonomy" id="679940"/>
    <lineage>
        <taxon>Eukaryota</taxon>
        <taxon>Fungi</taxon>
        <taxon>Fungi incertae sedis</taxon>
        <taxon>Mucoromycota</taxon>
        <taxon>Mucoromycotina</taxon>
        <taxon>Mucoromycetes</taxon>
        <taxon>Mucorales</taxon>
        <taxon>Mucorineae</taxon>
        <taxon>Mucoraceae</taxon>
        <taxon>Apophysomyces</taxon>
    </lineage>
</organism>
<dbReference type="EMBL" id="JABAYA010000040">
    <property type="protein sequence ID" value="KAF7728301.1"/>
    <property type="molecule type" value="Genomic_DNA"/>
</dbReference>
<dbReference type="GO" id="GO:0003723">
    <property type="term" value="F:RNA binding"/>
    <property type="evidence" value="ECO:0007669"/>
    <property type="project" value="UniProtKB-UniRule"/>
</dbReference>
<keyword evidence="5 8" id="KW-0694">RNA-binding</keyword>
<dbReference type="InterPro" id="IPR034264">
    <property type="entry name" value="RBM48_RRM"/>
</dbReference>
<feature type="domain" description="RRM" evidence="9">
    <location>
        <begin position="27"/>
        <end position="106"/>
    </location>
</feature>
<gene>
    <name evidence="10" type="primary">RBM48</name>
    <name evidence="10" type="ORF">EC973_006476</name>
</gene>
<dbReference type="GO" id="GO:0005654">
    <property type="term" value="C:nucleoplasm"/>
    <property type="evidence" value="ECO:0007669"/>
    <property type="project" value="TreeGrafter"/>
</dbReference>
<dbReference type="InterPro" id="IPR000504">
    <property type="entry name" value="RRM_dom"/>
</dbReference>
<dbReference type="InterPro" id="IPR012677">
    <property type="entry name" value="Nucleotide-bd_a/b_plait_sf"/>
</dbReference>
<comment type="caution">
    <text evidence="10">The sequence shown here is derived from an EMBL/GenBank/DDBJ whole genome shotgun (WGS) entry which is preliminary data.</text>
</comment>
<dbReference type="Proteomes" id="UP000605846">
    <property type="component" value="Unassembled WGS sequence"/>
</dbReference>
<keyword evidence="11" id="KW-1185">Reference proteome</keyword>
<dbReference type="Gene3D" id="3.30.70.330">
    <property type="match status" value="1"/>
</dbReference>
<keyword evidence="6" id="KW-0508">mRNA splicing</keyword>
<evidence type="ECO:0000256" key="3">
    <source>
        <dbReference type="ARBA" id="ARBA00022664"/>
    </source>
</evidence>
<dbReference type="SUPFAM" id="SSF54928">
    <property type="entry name" value="RNA-binding domain, RBD"/>
    <property type="match status" value="1"/>
</dbReference>
<evidence type="ECO:0000256" key="8">
    <source>
        <dbReference type="PROSITE-ProRule" id="PRU00176"/>
    </source>
</evidence>
<evidence type="ECO:0000313" key="11">
    <source>
        <dbReference type="Proteomes" id="UP000605846"/>
    </source>
</evidence>
<evidence type="ECO:0000256" key="5">
    <source>
        <dbReference type="ARBA" id="ARBA00022884"/>
    </source>
</evidence>
<evidence type="ECO:0000256" key="4">
    <source>
        <dbReference type="ARBA" id="ARBA00022728"/>
    </source>
</evidence>
<sequence>MATNRPAYRDSRIPRAVRVYSIAQESRYLIFENVPALGLTEELLKQCQVYGQVEECHLLDDHPSSSEYMDVVWVRFATMASARMAKRRLDDRNFYASLLKVSYAPEYETVDDISRKLQERKTALLRYLTGDMKKEPPKRKPSVMPVVYGPMLPNEPWTIDHAQTKPKKRRRI</sequence>
<proteinExistence type="inferred from homology"/>
<reference evidence="10" key="1">
    <citation type="submission" date="2020-01" db="EMBL/GenBank/DDBJ databases">
        <title>Genome Sequencing of Three Apophysomyces-Like Fungal Strains Confirms a Novel Fungal Genus in the Mucoromycota with divergent Burkholderia-like Endosymbiotic Bacteria.</title>
        <authorList>
            <person name="Stajich J.E."/>
            <person name="Macias A.M."/>
            <person name="Carter-House D."/>
            <person name="Lovett B."/>
            <person name="Kasson L.R."/>
            <person name="Berry K."/>
            <person name="Grigoriev I."/>
            <person name="Chang Y."/>
            <person name="Spatafora J."/>
            <person name="Kasson M.T."/>
        </authorList>
    </citation>
    <scope>NUCLEOTIDE SEQUENCE</scope>
    <source>
        <strain evidence="10">NRRL A-21654</strain>
    </source>
</reference>